<dbReference type="PANTHER" id="PTHR46105">
    <property type="entry name" value="AGAP004733-PA"/>
    <property type="match status" value="1"/>
</dbReference>
<dbReference type="Ensembl" id="ENSEEET00000041743.2">
    <property type="protein sequence ID" value="ENSEEEP00000041265.2"/>
    <property type="gene ID" value="ENSEEEG00000019530.2"/>
</dbReference>
<dbReference type="GO" id="GO:0000978">
    <property type="term" value="F:RNA polymerase II cis-regulatory region sequence-specific DNA binding"/>
    <property type="evidence" value="ECO:0007669"/>
    <property type="project" value="TreeGrafter"/>
</dbReference>
<accession>A0A4W4GRW8</accession>
<dbReference type="GeneTree" id="ENSGT00940000180074"/>
<dbReference type="Gene3D" id="3.30.710.10">
    <property type="entry name" value="Potassium Channel Kv1.1, Chain A"/>
    <property type="match status" value="1"/>
</dbReference>
<dbReference type="PROSITE" id="PS50097">
    <property type="entry name" value="BTB"/>
    <property type="match status" value="1"/>
</dbReference>
<dbReference type="InterPro" id="IPR000210">
    <property type="entry name" value="BTB/POZ_dom"/>
</dbReference>
<dbReference type="STRING" id="8005.ENSEEEP00000041265"/>
<reference evidence="4" key="2">
    <citation type="journal article" date="2017" name="Sci. Adv.">
        <title>A tail of two voltages: Proteomic comparison of the three electric organs of the electric eel.</title>
        <authorList>
            <person name="Traeger L.L."/>
            <person name="Sabat G."/>
            <person name="Barrett-Wilt G.A."/>
            <person name="Wells G.B."/>
            <person name="Sussman M.R."/>
        </authorList>
    </citation>
    <scope>NUCLEOTIDE SEQUENCE [LARGE SCALE GENOMIC DNA]</scope>
</reference>
<reference evidence="4" key="1">
    <citation type="journal article" date="2014" name="Science">
        <title>Nonhuman genetics. Genomic basis for the convergent evolution of electric organs.</title>
        <authorList>
            <person name="Gallant J.R."/>
            <person name="Traeger L.L."/>
            <person name="Volkening J.D."/>
            <person name="Moffett H."/>
            <person name="Chen P.H."/>
            <person name="Novina C.D."/>
            <person name="Phillips G.N.Jr."/>
            <person name="Anand R."/>
            <person name="Wells G.B."/>
            <person name="Pinch M."/>
            <person name="Guth R."/>
            <person name="Unguez G.A."/>
            <person name="Albert J.S."/>
            <person name="Zakon H.H."/>
            <person name="Samanta M.P."/>
            <person name="Sussman M.R."/>
        </authorList>
    </citation>
    <scope>NUCLEOTIDE SEQUENCE [LARGE SCALE GENOMIC DNA]</scope>
</reference>
<evidence type="ECO:0000313" key="3">
    <source>
        <dbReference type="Ensembl" id="ENSEEEP00000041265.2"/>
    </source>
</evidence>
<dbReference type="GO" id="GO:0000981">
    <property type="term" value="F:DNA-binding transcription factor activity, RNA polymerase II-specific"/>
    <property type="evidence" value="ECO:0007669"/>
    <property type="project" value="TreeGrafter"/>
</dbReference>
<organism evidence="3 4">
    <name type="scientific">Electrophorus electricus</name>
    <name type="common">Electric eel</name>
    <name type="synonym">Gymnotus electricus</name>
    <dbReference type="NCBI Taxonomy" id="8005"/>
    <lineage>
        <taxon>Eukaryota</taxon>
        <taxon>Metazoa</taxon>
        <taxon>Chordata</taxon>
        <taxon>Craniata</taxon>
        <taxon>Vertebrata</taxon>
        <taxon>Euteleostomi</taxon>
        <taxon>Actinopterygii</taxon>
        <taxon>Neopterygii</taxon>
        <taxon>Teleostei</taxon>
        <taxon>Ostariophysi</taxon>
        <taxon>Gymnotiformes</taxon>
        <taxon>Gymnotoidei</taxon>
        <taxon>Gymnotidae</taxon>
        <taxon>Electrophorus</taxon>
    </lineage>
</organism>
<feature type="chain" id="PRO_5044226729" description="BTB domain-containing protein" evidence="1">
    <location>
        <begin position="21"/>
        <end position="189"/>
    </location>
</feature>
<keyword evidence="4" id="KW-1185">Reference proteome</keyword>
<feature type="domain" description="BTB" evidence="2">
    <location>
        <begin position="64"/>
        <end position="132"/>
    </location>
</feature>
<reference evidence="3" key="4">
    <citation type="submission" date="2025-08" db="UniProtKB">
        <authorList>
            <consortium name="Ensembl"/>
        </authorList>
    </citation>
    <scope>IDENTIFICATION</scope>
</reference>
<keyword evidence="1" id="KW-0732">Signal</keyword>
<evidence type="ECO:0000313" key="4">
    <source>
        <dbReference type="Proteomes" id="UP000314983"/>
    </source>
</evidence>
<dbReference type="AlphaFoldDB" id="A0A4W4GRW8"/>
<sequence>MPRLIHLLCSLSSIPLCVNGLQLIVEKTAASPLAEFSLVEDASLHFSRLMDRLNEQRLSQPDLCDVDLVLVRQRSTFRAHKGVLAAHSPFFQALFARGRELRRVDLAVEALTSQGLEQVLDFIYTSRLLVTGRTARDVLRAASVLQMSELAASCRELIGSQSLGVCTHTDIQYQVHCQSSGLWLDAHYF</sequence>
<dbReference type="PANTHER" id="PTHR46105:SF28">
    <property type="entry name" value="ZINC FINGER PROTEIN 37-LIKE"/>
    <property type="match status" value="1"/>
</dbReference>
<reference evidence="3" key="3">
    <citation type="submission" date="2020-05" db="EMBL/GenBank/DDBJ databases">
        <title>Electrophorus electricus (electric eel) genome, fEleEle1, primary haplotype.</title>
        <authorList>
            <person name="Myers G."/>
            <person name="Meyer A."/>
            <person name="Fedrigo O."/>
            <person name="Formenti G."/>
            <person name="Rhie A."/>
            <person name="Tracey A."/>
            <person name="Sims Y."/>
            <person name="Jarvis E.D."/>
        </authorList>
    </citation>
    <scope>NUCLEOTIDE SEQUENCE [LARGE SCALE GENOMIC DNA]</scope>
</reference>
<dbReference type="SUPFAM" id="SSF54695">
    <property type="entry name" value="POZ domain"/>
    <property type="match status" value="1"/>
</dbReference>
<feature type="signal peptide" evidence="1">
    <location>
        <begin position="1"/>
        <end position="20"/>
    </location>
</feature>
<evidence type="ECO:0000256" key="1">
    <source>
        <dbReference type="SAM" id="SignalP"/>
    </source>
</evidence>
<proteinExistence type="predicted"/>
<dbReference type="SMART" id="SM00225">
    <property type="entry name" value="BTB"/>
    <property type="match status" value="1"/>
</dbReference>
<reference evidence="3" key="5">
    <citation type="submission" date="2025-09" db="UniProtKB">
        <authorList>
            <consortium name="Ensembl"/>
        </authorList>
    </citation>
    <scope>IDENTIFICATION</scope>
</reference>
<dbReference type="InterPro" id="IPR050457">
    <property type="entry name" value="ZnFinger_BTB_dom_contain"/>
</dbReference>
<dbReference type="InterPro" id="IPR011333">
    <property type="entry name" value="SKP1/BTB/POZ_sf"/>
</dbReference>
<protein>
    <recommendedName>
        <fullName evidence="2">BTB domain-containing protein</fullName>
    </recommendedName>
</protein>
<name>A0A4W4GRW8_ELEEL</name>
<dbReference type="Proteomes" id="UP000314983">
    <property type="component" value="Chromosome 5"/>
</dbReference>
<dbReference type="Pfam" id="PF00651">
    <property type="entry name" value="BTB"/>
    <property type="match status" value="1"/>
</dbReference>
<evidence type="ECO:0000259" key="2">
    <source>
        <dbReference type="PROSITE" id="PS50097"/>
    </source>
</evidence>